<feature type="region of interest" description="Disordered" evidence="2">
    <location>
        <begin position="1"/>
        <end position="35"/>
    </location>
</feature>
<feature type="compositionally biased region" description="Polar residues" evidence="2">
    <location>
        <begin position="241"/>
        <end position="252"/>
    </location>
</feature>
<feature type="domain" description="INO80 complex subunit 3 N-terminal" evidence="3">
    <location>
        <begin position="31"/>
        <end position="99"/>
    </location>
</feature>
<dbReference type="InterPro" id="IPR032742">
    <property type="entry name" value="Iec3_N"/>
</dbReference>
<evidence type="ECO:0000313" key="5">
    <source>
        <dbReference type="EMBL" id="CAK3734120.1"/>
    </source>
</evidence>
<dbReference type="EMBL" id="CAVMBE010000001">
    <property type="protein sequence ID" value="CAK3734120.1"/>
    <property type="molecule type" value="Genomic_DNA"/>
</dbReference>
<organism evidence="5 6">
    <name type="scientific">Lecanosticta acicola</name>
    <dbReference type="NCBI Taxonomy" id="111012"/>
    <lineage>
        <taxon>Eukaryota</taxon>
        <taxon>Fungi</taxon>
        <taxon>Dikarya</taxon>
        <taxon>Ascomycota</taxon>
        <taxon>Pezizomycotina</taxon>
        <taxon>Dothideomycetes</taxon>
        <taxon>Dothideomycetidae</taxon>
        <taxon>Mycosphaerellales</taxon>
        <taxon>Mycosphaerellaceae</taxon>
        <taxon>Lecanosticta</taxon>
    </lineage>
</organism>
<proteinExistence type="predicted"/>
<protein>
    <submittedName>
        <fullName evidence="5">Unnamed protein product</fullName>
    </submittedName>
</protein>
<feature type="compositionally biased region" description="Basic residues" evidence="2">
    <location>
        <begin position="341"/>
        <end position="352"/>
    </location>
</feature>
<name>A0AAI8W0D0_9PEZI</name>
<reference evidence="5" key="1">
    <citation type="submission" date="2023-11" db="EMBL/GenBank/DDBJ databases">
        <authorList>
            <person name="Alioto T."/>
            <person name="Alioto T."/>
            <person name="Gomez Garrido J."/>
        </authorList>
    </citation>
    <scope>NUCLEOTIDE SEQUENCE</scope>
</reference>
<evidence type="ECO:0000256" key="2">
    <source>
        <dbReference type="SAM" id="MobiDB-lite"/>
    </source>
</evidence>
<dbReference type="Pfam" id="PF14612">
    <property type="entry name" value="Ino80_Iec3"/>
    <property type="match status" value="1"/>
</dbReference>
<dbReference type="Proteomes" id="UP001296104">
    <property type="component" value="Unassembled WGS sequence"/>
</dbReference>
<accession>A0AAI8W0D0</accession>
<evidence type="ECO:0000259" key="3">
    <source>
        <dbReference type="Pfam" id="PF14612"/>
    </source>
</evidence>
<gene>
    <name evidence="5" type="ORF">LECACI_7A000015</name>
</gene>
<feature type="domain" description="INO80 complex subunit 3-like middle region" evidence="4">
    <location>
        <begin position="160"/>
        <end position="255"/>
    </location>
</feature>
<comment type="caution">
    <text evidence="5">The sequence shown here is derived from an EMBL/GenBank/DDBJ whole genome shotgun (WGS) entry which is preliminary data.</text>
</comment>
<feature type="compositionally biased region" description="Basic and acidic residues" evidence="2">
    <location>
        <begin position="353"/>
        <end position="368"/>
    </location>
</feature>
<sequence>MSDSEGNAPPHATTGGKSLSSVQQQQRQPYKSWRKKYRKMRHKFDGVLEENKRLFKDEQKLEGMARRLREELDGLMDLLLDLNTSPALPPDLRYDISLPTPHTAVGSIPSVVPDDVTPDAANKLILDYTDAVSRGQIPHLDLHVIRVQVDKKLAAQGVRSLNELASSVSHAVPPESGELPEDLQGSNPPAYLTFDEEDAYLQRLDAKLSNDRLPLKKEEEALQDKHWADLTPREVERQIELQNPQSQHNWLRTHQKPGTGLEVDDADSLGSHETRPAPARGGKGKRDLAKQVGDRAVGRAREVLSPGSGFGDEDDYAFVDENPASTKKRGKADPDGPYRAKGGKAAKGKRKRTSDETASAKKAKTADD</sequence>
<dbReference type="GO" id="GO:0031011">
    <property type="term" value="C:Ino80 complex"/>
    <property type="evidence" value="ECO:0007669"/>
    <property type="project" value="InterPro"/>
</dbReference>
<dbReference type="InterPro" id="IPR055449">
    <property type="entry name" value="Iec3-like_M"/>
</dbReference>
<dbReference type="Pfam" id="PF24244">
    <property type="entry name" value="Iec3-like_M"/>
    <property type="match status" value="1"/>
</dbReference>
<feature type="coiled-coil region" evidence="1">
    <location>
        <begin position="51"/>
        <end position="85"/>
    </location>
</feature>
<feature type="compositionally biased region" description="Polar residues" evidence="2">
    <location>
        <begin position="15"/>
        <end position="29"/>
    </location>
</feature>
<dbReference type="GO" id="GO:0006338">
    <property type="term" value="P:chromatin remodeling"/>
    <property type="evidence" value="ECO:0007669"/>
    <property type="project" value="InterPro"/>
</dbReference>
<feature type="region of interest" description="Disordered" evidence="2">
    <location>
        <begin position="241"/>
        <end position="368"/>
    </location>
</feature>
<keyword evidence="1" id="KW-0175">Coiled coil</keyword>
<evidence type="ECO:0000256" key="1">
    <source>
        <dbReference type="SAM" id="Coils"/>
    </source>
</evidence>
<evidence type="ECO:0000259" key="4">
    <source>
        <dbReference type="Pfam" id="PF24244"/>
    </source>
</evidence>
<evidence type="ECO:0000313" key="6">
    <source>
        <dbReference type="Proteomes" id="UP001296104"/>
    </source>
</evidence>
<feature type="compositionally biased region" description="Basic and acidic residues" evidence="2">
    <location>
        <begin position="284"/>
        <end position="302"/>
    </location>
</feature>
<keyword evidence="6" id="KW-1185">Reference proteome</keyword>
<dbReference type="AlphaFoldDB" id="A0AAI8W0D0"/>